<reference evidence="3" key="1">
    <citation type="submission" date="2022-11" db="UniProtKB">
        <authorList>
            <consortium name="WormBaseParasite"/>
        </authorList>
    </citation>
    <scope>IDENTIFICATION</scope>
</reference>
<name>A0A914KT08_MELIC</name>
<keyword evidence="1" id="KW-0812">Transmembrane</keyword>
<accession>A0A914KT08</accession>
<dbReference type="Proteomes" id="UP000887563">
    <property type="component" value="Unplaced"/>
</dbReference>
<evidence type="ECO:0000313" key="2">
    <source>
        <dbReference type="Proteomes" id="UP000887563"/>
    </source>
</evidence>
<proteinExistence type="predicted"/>
<keyword evidence="1" id="KW-0472">Membrane</keyword>
<sequence>MANQQLHTLNLTQRDIFQIRCIFCLNLDIKHERKTKSSLIIFPSANFAKFLYLTINATQFLIVFFKLFECYIKRIF</sequence>
<dbReference type="AlphaFoldDB" id="A0A914KT08"/>
<keyword evidence="2" id="KW-1185">Reference proteome</keyword>
<dbReference type="WBParaSite" id="Minc3s00103g04636">
    <property type="protein sequence ID" value="Minc3s00103g04636"/>
    <property type="gene ID" value="Minc3s00103g04636"/>
</dbReference>
<evidence type="ECO:0000256" key="1">
    <source>
        <dbReference type="SAM" id="Phobius"/>
    </source>
</evidence>
<organism evidence="2 3">
    <name type="scientific">Meloidogyne incognita</name>
    <name type="common">Southern root-knot nematode worm</name>
    <name type="synonym">Oxyuris incognita</name>
    <dbReference type="NCBI Taxonomy" id="6306"/>
    <lineage>
        <taxon>Eukaryota</taxon>
        <taxon>Metazoa</taxon>
        <taxon>Ecdysozoa</taxon>
        <taxon>Nematoda</taxon>
        <taxon>Chromadorea</taxon>
        <taxon>Rhabditida</taxon>
        <taxon>Tylenchina</taxon>
        <taxon>Tylenchomorpha</taxon>
        <taxon>Tylenchoidea</taxon>
        <taxon>Meloidogynidae</taxon>
        <taxon>Meloidogyninae</taxon>
        <taxon>Meloidogyne</taxon>
        <taxon>Meloidogyne incognita group</taxon>
    </lineage>
</organism>
<keyword evidence="1" id="KW-1133">Transmembrane helix</keyword>
<evidence type="ECO:0000313" key="3">
    <source>
        <dbReference type="WBParaSite" id="Minc3s00103g04636"/>
    </source>
</evidence>
<feature type="transmembrane region" description="Helical" evidence="1">
    <location>
        <begin position="50"/>
        <end position="68"/>
    </location>
</feature>
<protein>
    <submittedName>
        <fullName evidence="3">Ovule protein</fullName>
    </submittedName>
</protein>